<feature type="compositionally biased region" description="Polar residues" evidence="1">
    <location>
        <begin position="15"/>
        <end position="28"/>
    </location>
</feature>
<reference evidence="2" key="1">
    <citation type="journal article" date="2015" name="Genome Announc.">
        <title>Draft Genome Sequence of Tolypothrix boutellei Strain VB521301.</title>
        <authorList>
            <person name="Chandrababunaidu M.M."/>
            <person name="Singh D."/>
            <person name="Sen D."/>
            <person name="Bhan S."/>
            <person name="Das S."/>
            <person name="Gupta A."/>
            <person name="Adhikary S.P."/>
            <person name="Tripathy S."/>
        </authorList>
    </citation>
    <scope>NUCLEOTIDE SEQUENCE</scope>
    <source>
        <strain evidence="2">VB521301</strain>
    </source>
</reference>
<keyword evidence="3" id="KW-1185">Reference proteome</keyword>
<name>A0A8S9SX47_9CYAN</name>
<dbReference type="AlphaFoldDB" id="A0A8S9SX47"/>
<sequence length="46" mass="4903">MSNSSPEKNSEKSPTDQQELVSQNTENTRGGCSGNSSKKGKCDNGR</sequence>
<comment type="caution">
    <text evidence="2">The sequence shown here is derived from an EMBL/GenBank/DDBJ whole genome shotgun (WGS) entry which is preliminary data.</text>
</comment>
<gene>
    <name evidence="2" type="ORF">DA73_0400001560</name>
</gene>
<proteinExistence type="predicted"/>
<reference evidence="2" key="2">
    <citation type="submission" date="2019-11" db="EMBL/GenBank/DDBJ databases">
        <title>Improved Assembly of Tolypothrix boutellei genome.</title>
        <authorList>
            <person name="Sarangi A.N."/>
            <person name="Mukherjee M."/>
            <person name="Ghosh S."/>
            <person name="Singh D."/>
            <person name="Das A."/>
            <person name="Kant S."/>
            <person name="Prusty A."/>
            <person name="Tripathy S."/>
        </authorList>
    </citation>
    <scope>NUCLEOTIDE SEQUENCE</scope>
    <source>
        <strain evidence="2">VB521301</strain>
    </source>
</reference>
<dbReference type="EMBL" id="JHEG04000001">
    <property type="protein sequence ID" value="KAF3884317.1"/>
    <property type="molecule type" value="Genomic_DNA"/>
</dbReference>
<evidence type="ECO:0000313" key="3">
    <source>
        <dbReference type="Proteomes" id="UP000029738"/>
    </source>
</evidence>
<feature type="region of interest" description="Disordered" evidence="1">
    <location>
        <begin position="1"/>
        <end position="46"/>
    </location>
</feature>
<evidence type="ECO:0000313" key="2">
    <source>
        <dbReference type="EMBL" id="KAF3884317.1"/>
    </source>
</evidence>
<evidence type="ECO:0000256" key="1">
    <source>
        <dbReference type="SAM" id="MobiDB-lite"/>
    </source>
</evidence>
<organism evidence="2 3">
    <name type="scientific">Tolypothrix bouteillei VB521301</name>
    <dbReference type="NCBI Taxonomy" id="1479485"/>
    <lineage>
        <taxon>Bacteria</taxon>
        <taxon>Bacillati</taxon>
        <taxon>Cyanobacteriota</taxon>
        <taxon>Cyanophyceae</taxon>
        <taxon>Nostocales</taxon>
        <taxon>Tolypothrichaceae</taxon>
        <taxon>Tolypothrix</taxon>
    </lineage>
</organism>
<protein>
    <submittedName>
        <fullName evidence="2">Uncharacterized protein</fullName>
    </submittedName>
</protein>
<accession>A0A8S9SX47</accession>
<dbReference type="Proteomes" id="UP000029738">
    <property type="component" value="Unassembled WGS sequence"/>
</dbReference>
<dbReference type="RefSeq" id="WP_153021609.1">
    <property type="nucleotide sequence ID" value="NZ_JHEG04000001.1"/>
</dbReference>